<sequence>MQCSNSHVLVRTSRFFPLRLLILHSSQRIWKKGYLWADDLFRAVYVGYSSGGSIYRQVLLLQSTARSLGLGKFILQGRFDNEI</sequence>
<gene>
    <name evidence="1" type="ORF">DGG96_01525</name>
</gene>
<dbReference type="EMBL" id="QHJG01000002">
    <property type="protein sequence ID" value="PWY57423.1"/>
    <property type="molecule type" value="Genomic_DNA"/>
</dbReference>
<evidence type="ECO:0000313" key="2">
    <source>
        <dbReference type="Proteomes" id="UP000247152"/>
    </source>
</evidence>
<evidence type="ECO:0000313" key="1">
    <source>
        <dbReference type="EMBL" id="PWY57423.1"/>
    </source>
</evidence>
<accession>A0A317U5Z3</accession>
<name>A0A317U5Z3_9GAMM</name>
<protein>
    <submittedName>
        <fullName evidence="1">Uncharacterized protein</fullName>
    </submittedName>
</protein>
<dbReference type="AlphaFoldDB" id="A0A317U5Z3"/>
<dbReference type="Proteomes" id="UP000247152">
    <property type="component" value="Unassembled WGS sequence"/>
</dbReference>
<reference evidence="1 2" key="1">
    <citation type="submission" date="2018-05" db="EMBL/GenBank/DDBJ databases">
        <title>Legionella qingyii sp.nov., whole genome shotgun sequence.</title>
        <authorList>
            <person name="Wu H."/>
            <person name="Zhu Q."/>
            <person name="Hu C."/>
        </authorList>
    </citation>
    <scope>NUCLEOTIDE SEQUENCE [LARGE SCALE GENOMIC DNA]</scope>
    <source>
        <strain evidence="1 2">HEB18</strain>
    </source>
</reference>
<proteinExistence type="predicted"/>
<comment type="caution">
    <text evidence="1">The sequence shown here is derived from an EMBL/GenBank/DDBJ whole genome shotgun (WGS) entry which is preliminary data.</text>
</comment>
<organism evidence="1 2">
    <name type="scientific">Legionella qingyii</name>
    <dbReference type="NCBI Taxonomy" id="2184757"/>
    <lineage>
        <taxon>Bacteria</taxon>
        <taxon>Pseudomonadati</taxon>
        <taxon>Pseudomonadota</taxon>
        <taxon>Gammaproteobacteria</taxon>
        <taxon>Legionellales</taxon>
        <taxon>Legionellaceae</taxon>
        <taxon>Legionella</taxon>
    </lineage>
</organism>